<evidence type="ECO:0000313" key="2">
    <source>
        <dbReference type="EMBL" id="KGO05861.1"/>
    </source>
</evidence>
<dbReference type="SUPFAM" id="SSF160574">
    <property type="entry name" value="BT0923-like"/>
    <property type="match status" value="1"/>
</dbReference>
<dbReference type="KEGG" id="ddo:I597_1991"/>
<name>A0A0A2GUB2_9FLAO</name>
<organism evidence="2 3">
    <name type="scientific">Dokdonia donghaensis DSW-1</name>
    <dbReference type="NCBI Taxonomy" id="1300343"/>
    <lineage>
        <taxon>Bacteria</taxon>
        <taxon>Pseudomonadati</taxon>
        <taxon>Bacteroidota</taxon>
        <taxon>Flavobacteriia</taxon>
        <taxon>Flavobacteriales</taxon>
        <taxon>Flavobacteriaceae</taxon>
        <taxon>Dokdonia</taxon>
    </lineage>
</organism>
<dbReference type="Gene3D" id="3.10.450.360">
    <property type="match status" value="1"/>
</dbReference>
<dbReference type="InterPro" id="IPR021533">
    <property type="entry name" value="PepSY-like"/>
</dbReference>
<reference evidence="2 3" key="1">
    <citation type="submission" date="2014-10" db="EMBL/GenBank/DDBJ databases">
        <title>Draft genome sequence of the proteorhodopsin-containing marine bacterium Dokdonia donghaensis.</title>
        <authorList>
            <person name="Gomez-Consarnau L."/>
            <person name="Gonzalez J.M."/>
            <person name="Riedel T."/>
            <person name="Jaenicke S."/>
            <person name="Wagner-Doebler I."/>
            <person name="Fuhrman J.A."/>
        </authorList>
    </citation>
    <scope>NUCLEOTIDE SEQUENCE [LARGE SCALE GENOMIC DNA]</scope>
    <source>
        <strain evidence="2 3">DSW-1</strain>
    </source>
</reference>
<keyword evidence="3" id="KW-1185">Reference proteome</keyword>
<evidence type="ECO:0000313" key="3">
    <source>
        <dbReference type="Proteomes" id="UP000030140"/>
    </source>
</evidence>
<dbReference type="EMBL" id="JSAQ01000001">
    <property type="protein sequence ID" value="KGO05861.1"/>
    <property type="molecule type" value="Genomic_DNA"/>
</dbReference>
<dbReference type="OrthoDB" id="1138938at2"/>
<dbReference type="PATRIC" id="fig|1300343.5.peg.1998"/>
<dbReference type="PROSITE" id="PS51257">
    <property type="entry name" value="PROKAR_LIPOPROTEIN"/>
    <property type="match status" value="1"/>
</dbReference>
<dbReference type="RefSeq" id="WP_035324887.1">
    <property type="nucleotide sequence ID" value="NZ_CP015125.1"/>
</dbReference>
<protein>
    <recommendedName>
        <fullName evidence="1">Putative beta-lactamase-inhibitor-like PepSY-like domain-containing protein</fullName>
    </recommendedName>
</protein>
<evidence type="ECO:0000259" key="1">
    <source>
        <dbReference type="Pfam" id="PF11396"/>
    </source>
</evidence>
<dbReference type="Proteomes" id="UP000030140">
    <property type="component" value="Unassembled WGS sequence"/>
</dbReference>
<dbReference type="Pfam" id="PF11396">
    <property type="entry name" value="PepSY_like"/>
    <property type="match status" value="1"/>
</dbReference>
<accession>A0A0A2GUB2</accession>
<sequence>MFKYQKVLLLFGFILAVSCGQKVESQNSKKGYAPEAVKATFQAKYPGENDPDWHVDSNGNYESRFRIDGIRHRADFSPNGDWIETEVSIDKNELPKAIKKAIKRDYSHEKITEIERVQSAEKGLFYDVEFKRKGKNKDVEFNEAGEEIN</sequence>
<proteinExistence type="predicted"/>
<dbReference type="AlphaFoldDB" id="A0A0A2GUB2"/>
<comment type="caution">
    <text evidence="2">The sequence shown here is derived from an EMBL/GenBank/DDBJ whole genome shotgun (WGS) entry which is preliminary data.</text>
</comment>
<gene>
    <name evidence="2" type="ORF">NV36_02705</name>
</gene>
<feature type="domain" description="Putative beta-lactamase-inhibitor-like PepSY-like" evidence="1">
    <location>
        <begin position="69"/>
        <end position="144"/>
    </location>
</feature>